<evidence type="ECO:0000313" key="6">
    <source>
        <dbReference type="EMBL" id="MYD91129.1"/>
    </source>
</evidence>
<dbReference type="GO" id="GO:0006412">
    <property type="term" value="P:translation"/>
    <property type="evidence" value="ECO:0007669"/>
    <property type="project" value="UniProtKB-UniRule"/>
</dbReference>
<dbReference type="Gene3D" id="3.90.1030.10">
    <property type="entry name" value="Ribosomal protein L17"/>
    <property type="match status" value="1"/>
</dbReference>
<dbReference type="InterPro" id="IPR000456">
    <property type="entry name" value="Ribosomal_bL17"/>
</dbReference>
<protein>
    <recommendedName>
        <fullName evidence="4">Large ribosomal subunit protein bL17</fullName>
    </recommendedName>
</protein>
<dbReference type="InterPro" id="IPR036373">
    <property type="entry name" value="Ribosomal_bL17_sf"/>
</dbReference>
<dbReference type="PANTHER" id="PTHR14413">
    <property type="entry name" value="RIBOSOMAL PROTEIN L17"/>
    <property type="match status" value="1"/>
</dbReference>
<dbReference type="NCBIfam" id="TIGR00059">
    <property type="entry name" value="L17"/>
    <property type="match status" value="1"/>
</dbReference>
<keyword evidence="3 4" id="KW-0687">Ribonucleoprotein</keyword>
<dbReference type="PANTHER" id="PTHR14413:SF16">
    <property type="entry name" value="LARGE RIBOSOMAL SUBUNIT PROTEIN BL17M"/>
    <property type="match status" value="1"/>
</dbReference>
<name>A0A6B1DTT4_9CHLR</name>
<dbReference type="AlphaFoldDB" id="A0A6B1DTT4"/>
<evidence type="ECO:0000256" key="5">
    <source>
        <dbReference type="RuleBase" id="RU000660"/>
    </source>
</evidence>
<reference evidence="6" key="1">
    <citation type="submission" date="2019-09" db="EMBL/GenBank/DDBJ databases">
        <title>Characterisation of the sponge microbiome using genome-centric metagenomics.</title>
        <authorList>
            <person name="Engelberts J.P."/>
            <person name="Robbins S.J."/>
            <person name="De Goeij J.M."/>
            <person name="Aranda M."/>
            <person name="Bell S.C."/>
            <person name="Webster N.S."/>
        </authorList>
    </citation>
    <scope>NUCLEOTIDE SEQUENCE</scope>
    <source>
        <strain evidence="6">SB0662_bin_9</strain>
    </source>
</reference>
<evidence type="ECO:0000256" key="3">
    <source>
        <dbReference type="ARBA" id="ARBA00023274"/>
    </source>
</evidence>
<evidence type="ECO:0000256" key="2">
    <source>
        <dbReference type="ARBA" id="ARBA00022980"/>
    </source>
</evidence>
<dbReference type="HAMAP" id="MF_01368">
    <property type="entry name" value="Ribosomal_bL17"/>
    <property type="match status" value="1"/>
</dbReference>
<dbReference type="EMBL" id="VXPY01000087">
    <property type="protein sequence ID" value="MYD91129.1"/>
    <property type="molecule type" value="Genomic_DNA"/>
</dbReference>
<dbReference type="PROSITE" id="PS01167">
    <property type="entry name" value="RIBOSOMAL_L17"/>
    <property type="match status" value="1"/>
</dbReference>
<evidence type="ECO:0000256" key="1">
    <source>
        <dbReference type="ARBA" id="ARBA00008777"/>
    </source>
</evidence>
<accession>A0A6B1DTT4</accession>
<proteinExistence type="inferred from homology"/>
<dbReference type="SUPFAM" id="SSF64263">
    <property type="entry name" value="Prokaryotic ribosomal protein L17"/>
    <property type="match status" value="1"/>
</dbReference>
<keyword evidence="2 4" id="KW-0689">Ribosomal protein</keyword>
<dbReference type="GO" id="GO:0003735">
    <property type="term" value="F:structural constituent of ribosome"/>
    <property type="evidence" value="ECO:0007669"/>
    <property type="project" value="InterPro"/>
</dbReference>
<dbReference type="Pfam" id="PF01196">
    <property type="entry name" value="Ribosomal_L17"/>
    <property type="match status" value="1"/>
</dbReference>
<dbReference type="InterPro" id="IPR047859">
    <property type="entry name" value="Ribosomal_bL17_CS"/>
</dbReference>
<comment type="caution">
    <text evidence="6">The sequence shown here is derived from an EMBL/GenBank/DDBJ whole genome shotgun (WGS) entry which is preliminary data.</text>
</comment>
<gene>
    <name evidence="4" type="primary">rplQ</name>
    <name evidence="6" type="ORF">F4Y08_12465</name>
</gene>
<organism evidence="6">
    <name type="scientific">Caldilineaceae bacterium SB0662_bin_9</name>
    <dbReference type="NCBI Taxonomy" id="2605258"/>
    <lineage>
        <taxon>Bacteria</taxon>
        <taxon>Bacillati</taxon>
        <taxon>Chloroflexota</taxon>
        <taxon>Caldilineae</taxon>
        <taxon>Caldilineales</taxon>
        <taxon>Caldilineaceae</taxon>
    </lineage>
</organism>
<comment type="subunit">
    <text evidence="4">Part of the 50S ribosomal subunit. Contacts protein L32.</text>
</comment>
<comment type="similarity">
    <text evidence="1 4 5">Belongs to the bacterial ribosomal protein bL17 family.</text>
</comment>
<evidence type="ECO:0000256" key="4">
    <source>
        <dbReference type="HAMAP-Rule" id="MF_01368"/>
    </source>
</evidence>
<sequence>MSTRHRVRHTRLGKAPGHSKANLRNLVNQLIEHERIVTTEARGRVMRREAERMVTKAKRGLATGGNRVHAYRLLMSRLNQNRASVERLFETLAPRYAERNGGYTRMIKLGARKVDSAPMVLVEFVDSPLTTAAGEES</sequence>
<dbReference type="GO" id="GO:0015934">
    <property type="term" value="C:large ribosomal subunit"/>
    <property type="evidence" value="ECO:0007669"/>
    <property type="project" value="TreeGrafter"/>
</dbReference>